<reference evidence="1 2" key="1">
    <citation type="submission" date="2019-03" db="EMBL/GenBank/DDBJ databases">
        <title>Genomic Encyclopedia of Type Strains, Phase IV (KMG-IV): sequencing the most valuable type-strain genomes for metagenomic binning, comparative biology and taxonomic classification.</title>
        <authorList>
            <person name="Goeker M."/>
        </authorList>
    </citation>
    <scope>NUCLEOTIDE SEQUENCE [LARGE SCALE GENOMIC DNA]</scope>
    <source>
        <strain evidence="1 2">DSM 44496</strain>
    </source>
</reference>
<dbReference type="AlphaFoldDB" id="A0A4R6P3E9"/>
<dbReference type="Proteomes" id="UP000295087">
    <property type="component" value="Unassembled WGS sequence"/>
</dbReference>
<evidence type="ECO:0000313" key="2">
    <source>
        <dbReference type="Proteomes" id="UP000295087"/>
    </source>
</evidence>
<name>A0A4R6P3E9_NOCIG</name>
<protein>
    <submittedName>
        <fullName evidence="1">Uncharacterized protein</fullName>
    </submittedName>
</protein>
<sequence>MNETALDPIADARRHFQAIWDRSGGLWDLRGWFEYLMAPEAAVEEELGGGYSPVSELFLWPPILTALDREELPLDDIALFARLVPVHELVDLFNEARTGRWQHHPAELVARFIELTVTEQMQTLIEQSLLYSPEFQAAASKARALYAAEQPC</sequence>
<keyword evidence="2" id="KW-1185">Reference proteome</keyword>
<dbReference type="EMBL" id="SNXK01000008">
    <property type="protein sequence ID" value="TDP31563.1"/>
    <property type="molecule type" value="Genomic_DNA"/>
</dbReference>
<accession>A0A4R6P3E9</accession>
<dbReference type="RefSeq" id="WP_067488229.1">
    <property type="nucleotide sequence ID" value="NZ_SNXK01000008.1"/>
</dbReference>
<organism evidence="1 2">
    <name type="scientific">Nocardia ignorata</name>
    <dbReference type="NCBI Taxonomy" id="145285"/>
    <lineage>
        <taxon>Bacteria</taxon>
        <taxon>Bacillati</taxon>
        <taxon>Actinomycetota</taxon>
        <taxon>Actinomycetes</taxon>
        <taxon>Mycobacteriales</taxon>
        <taxon>Nocardiaceae</taxon>
        <taxon>Nocardia</taxon>
    </lineage>
</organism>
<evidence type="ECO:0000313" key="1">
    <source>
        <dbReference type="EMBL" id="TDP31563.1"/>
    </source>
</evidence>
<gene>
    <name evidence="1" type="ORF">DFR75_108168</name>
</gene>
<proteinExistence type="predicted"/>
<comment type="caution">
    <text evidence="1">The sequence shown here is derived from an EMBL/GenBank/DDBJ whole genome shotgun (WGS) entry which is preliminary data.</text>
</comment>